<name>A0A9D3YGI2_DREPO</name>
<accession>A0A9D3YGI2</accession>
<organism evidence="1 2">
    <name type="scientific">Dreissena polymorpha</name>
    <name type="common">Zebra mussel</name>
    <name type="synonym">Mytilus polymorpha</name>
    <dbReference type="NCBI Taxonomy" id="45954"/>
    <lineage>
        <taxon>Eukaryota</taxon>
        <taxon>Metazoa</taxon>
        <taxon>Spiralia</taxon>
        <taxon>Lophotrochozoa</taxon>
        <taxon>Mollusca</taxon>
        <taxon>Bivalvia</taxon>
        <taxon>Autobranchia</taxon>
        <taxon>Heteroconchia</taxon>
        <taxon>Euheterodonta</taxon>
        <taxon>Imparidentia</taxon>
        <taxon>Neoheterodontei</taxon>
        <taxon>Myida</taxon>
        <taxon>Dreissenoidea</taxon>
        <taxon>Dreissenidae</taxon>
        <taxon>Dreissena</taxon>
    </lineage>
</organism>
<proteinExistence type="predicted"/>
<gene>
    <name evidence="1" type="ORF">DPMN_085678</name>
</gene>
<sequence length="59" mass="6367">MCAANPGLEHGHLAYRASALPTELTGPPHIISPITLKFGTETFSPKLECVLEFDTENSI</sequence>
<keyword evidence="2" id="KW-1185">Reference proteome</keyword>
<dbReference type="AlphaFoldDB" id="A0A9D3YGI2"/>
<dbReference type="Proteomes" id="UP000828390">
    <property type="component" value="Unassembled WGS sequence"/>
</dbReference>
<comment type="caution">
    <text evidence="1">The sequence shown here is derived from an EMBL/GenBank/DDBJ whole genome shotgun (WGS) entry which is preliminary data.</text>
</comment>
<protein>
    <submittedName>
        <fullName evidence="1">Uncharacterized protein</fullName>
    </submittedName>
</protein>
<reference evidence="1" key="2">
    <citation type="submission" date="2020-11" db="EMBL/GenBank/DDBJ databases">
        <authorList>
            <person name="McCartney M.A."/>
            <person name="Auch B."/>
            <person name="Kono T."/>
            <person name="Mallez S."/>
            <person name="Becker A."/>
            <person name="Gohl D.M."/>
            <person name="Silverstein K.A.T."/>
            <person name="Koren S."/>
            <person name="Bechman K.B."/>
            <person name="Herman A."/>
            <person name="Abrahante J.E."/>
            <person name="Garbe J."/>
        </authorList>
    </citation>
    <scope>NUCLEOTIDE SEQUENCE</scope>
    <source>
        <strain evidence="1">Duluth1</strain>
        <tissue evidence="1">Whole animal</tissue>
    </source>
</reference>
<evidence type="ECO:0000313" key="2">
    <source>
        <dbReference type="Proteomes" id="UP000828390"/>
    </source>
</evidence>
<evidence type="ECO:0000313" key="1">
    <source>
        <dbReference type="EMBL" id="KAH3698159.1"/>
    </source>
</evidence>
<reference evidence="1" key="1">
    <citation type="journal article" date="2019" name="bioRxiv">
        <title>The Genome of the Zebra Mussel, Dreissena polymorpha: A Resource for Invasive Species Research.</title>
        <authorList>
            <person name="McCartney M.A."/>
            <person name="Auch B."/>
            <person name="Kono T."/>
            <person name="Mallez S."/>
            <person name="Zhang Y."/>
            <person name="Obille A."/>
            <person name="Becker A."/>
            <person name="Abrahante J.E."/>
            <person name="Garbe J."/>
            <person name="Badalamenti J.P."/>
            <person name="Herman A."/>
            <person name="Mangelson H."/>
            <person name="Liachko I."/>
            <person name="Sullivan S."/>
            <person name="Sone E.D."/>
            <person name="Koren S."/>
            <person name="Silverstein K.A.T."/>
            <person name="Beckman K.B."/>
            <person name="Gohl D.M."/>
        </authorList>
    </citation>
    <scope>NUCLEOTIDE SEQUENCE</scope>
    <source>
        <strain evidence="1">Duluth1</strain>
        <tissue evidence="1">Whole animal</tissue>
    </source>
</reference>
<dbReference type="EMBL" id="JAIWYP010000016">
    <property type="protein sequence ID" value="KAH3698159.1"/>
    <property type="molecule type" value="Genomic_DNA"/>
</dbReference>